<sequence length="149" mass="16657">MSHVSCNVSRRMVAQDLGFNAACLVSCACSKRRRKAEEVLRMGCFYNEVPISLSYSLKVELAMVLGSELGLRLRVQRKLVNPLTFGEGIGNWELETRNWELGFRMEDSGGCIVISSPHMPPYEYTFARMCTGPIRSLESLAQDISDSGK</sequence>
<accession>Q6IM13</accession>
<dbReference type="EMBL" id="BK001853">
    <property type="protein sequence ID" value="DAA02699.1"/>
    <property type="molecule type" value="Genomic_DNA"/>
</dbReference>
<reference evidence="1" key="1">
    <citation type="journal article" date="2003" name="Genome Biol.">
        <title>An integrated gene annotation and transcriptional profiling approach towards the full gene content of the Drosophila genome.</title>
        <authorList>
            <person name="Hild M."/>
            <person name="Beckmann B."/>
            <person name="Haas S.A."/>
            <person name="Koch B."/>
            <person name="Solovyev V."/>
            <person name="Busold C."/>
            <person name="Fellenberg K."/>
            <person name="Boutros M."/>
            <person name="Vingron M."/>
            <person name="Sauer F."/>
            <person name="Hoheisel J.D."/>
            <person name="Paro R."/>
        </authorList>
    </citation>
    <scope>NUCLEOTIDE SEQUENCE</scope>
</reference>
<evidence type="ECO:0000313" key="1">
    <source>
        <dbReference type="EMBL" id="DAA02699.1"/>
    </source>
</evidence>
<proteinExistence type="predicted"/>
<organism evidence="1">
    <name type="scientific">Drosophila melanogaster</name>
    <name type="common">Fruit fly</name>
    <dbReference type="NCBI Taxonomy" id="7227"/>
    <lineage>
        <taxon>Eukaryota</taxon>
        <taxon>Metazoa</taxon>
        <taxon>Ecdysozoa</taxon>
        <taxon>Arthropoda</taxon>
        <taxon>Hexapoda</taxon>
        <taxon>Insecta</taxon>
        <taxon>Pterygota</taxon>
        <taxon>Neoptera</taxon>
        <taxon>Endopterygota</taxon>
        <taxon>Diptera</taxon>
        <taxon>Brachycera</taxon>
        <taxon>Muscomorpha</taxon>
        <taxon>Ephydroidea</taxon>
        <taxon>Drosophilidae</taxon>
        <taxon>Drosophila</taxon>
        <taxon>Sophophora</taxon>
    </lineage>
</organism>
<dbReference type="AlphaFoldDB" id="Q6IM13"/>
<gene>
    <name evidence="1" type="ORF">HDC07838</name>
</gene>
<protein>
    <submittedName>
        <fullName evidence="1">HDC07838</fullName>
    </submittedName>
</protein>
<name>Q6IM13_DROME</name>